<evidence type="ECO:0000259" key="7">
    <source>
        <dbReference type="Pfam" id="PF21982"/>
    </source>
</evidence>
<organism evidence="8 9">
    <name type="scientific">Sediminispirochaeta smaragdinae (strain DSM 11293 / JCM 15392 / SEBR 4228)</name>
    <name type="common">Spirochaeta smaragdinae</name>
    <dbReference type="NCBI Taxonomy" id="573413"/>
    <lineage>
        <taxon>Bacteria</taxon>
        <taxon>Pseudomonadati</taxon>
        <taxon>Spirochaetota</taxon>
        <taxon>Spirochaetia</taxon>
        <taxon>Spirochaetales</taxon>
        <taxon>Spirochaetaceae</taxon>
        <taxon>Sediminispirochaeta</taxon>
    </lineage>
</organism>
<evidence type="ECO:0000259" key="6">
    <source>
        <dbReference type="Pfam" id="PF02631"/>
    </source>
</evidence>
<dbReference type="InterPro" id="IPR003783">
    <property type="entry name" value="Regulatory_RecX"/>
</dbReference>
<gene>
    <name evidence="5" type="primary">recX</name>
    <name evidence="8" type="ordered locus">Spirs_3751</name>
</gene>
<dbReference type="GO" id="GO:0006282">
    <property type="term" value="P:regulation of DNA repair"/>
    <property type="evidence" value="ECO:0007669"/>
    <property type="project" value="UniProtKB-UniRule"/>
</dbReference>
<dbReference type="PANTHER" id="PTHR33602:SF1">
    <property type="entry name" value="REGULATORY PROTEIN RECX FAMILY PROTEIN"/>
    <property type="match status" value="1"/>
</dbReference>
<evidence type="ECO:0000256" key="1">
    <source>
        <dbReference type="ARBA" id="ARBA00004496"/>
    </source>
</evidence>
<dbReference type="STRING" id="573413.Spirs_3751"/>
<sequence>MVLQSIRKGAEGRGVYLTISDGSSFFVPGECIFTLHLVEGMEIGEELFYAIEEQSRMLSAWTKALDLVGRREHSAFELRGKLSRRGFSDQVIHTVIARLEELHLLDDKRFSEMWVGSRMRRHPEGRVKLLAGLASKGVDRTIARTVVDTLLGPEEETAALEEAARKLFRKDGVSRKSMAASLARKGFSRSKVMRTVEKFFGPSEGLH</sequence>
<evidence type="ECO:0000256" key="5">
    <source>
        <dbReference type="HAMAP-Rule" id="MF_01114"/>
    </source>
</evidence>
<dbReference type="KEGG" id="ssm:Spirs_3751"/>
<name>E1R7Y2_SEDSS</name>
<dbReference type="InterPro" id="IPR036388">
    <property type="entry name" value="WH-like_DNA-bd_sf"/>
</dbReference>
<evidence type="ECO:0000256" key="4">
    <source>
        <dbReference type="ARBA" id="ARBA00022490"/>
    </source>
</evidence>
<evidence type="ECO:0000256" key="2">
    <source>
        <dbReference type="ARBA" id="ARBA00009695"/>
    </source>
</evidence>
<dbReference type="GO" id="GO:0005737">
    <property type="term" value="C:cytoplasm"/>
    <property type="evidence" value="ECO:0007669"/>
    <property type="project" value="UniProtKB-SubCell"/>
</dbReference>
<dbReference type="AlphaFoldDB" id="E1R7Y2"/>
<evidence type="ECO:0000313" key="8">
    <source>
        <dbReference type="EMBL" id="ADK82837.1"/>
    </source>
</evidence>
<evidence type="ECO:0000313" key="9">
    <source>
        <dbReference type="Proteomes" id="UP000002318"/>
    </source>
</evidence>
<comment type="function">
    <text evidence="5">Modulates RecA activity.</text>
</comment>
<reference evidence="8 9" key="1">
    <citation type="journal article" date="2010" name="Stand. Genomic Sci.">
        <title>Complete genome sequence of Spirochaeta smaragdinae type strain (SEBR 4228).</title>
        <authorList>
            <person name="Mavromatis K."/>
            <person name="Yasawong M."/>
            <person name="Chertkov O."/>
            <person name="Lapidus A."/>
            <person name="Lucas S."/>
            <person name="Nolan M."/>
            <person name="Del Rio T.G."/>
            <person name="Tice H."/>
            <person name="Cheng J.F."/>
            <person name="Pitluck S."/>
            <person name="Liolios K."/>
            <person name="Ivanova N."/>
            <person name="Tapia R."/>
            <person name="Han C."/>
            <person name="Bruce D."/>
            <person name="Goodwin L."/>
            <person name="Pati A."/>
            <person name="Chen A."/>
            <person name="Palaniappan K."/>
            <person name="Land M."/>
            <person name="Hauser L."/>
            <person name="Chang Y.J."/>
            <person name="Jeffries C.D."/>
            <person name="Detter J.C."/>
            <person name="Rohde M."/>
            <person name="Brambilla E."/>
            <person name="Spring S."/>
            <person name="Goker M."/>
            <person name="Sikorski J."/>
            <person name="Woyke T."/>
            <person name="Bristow J."/>
            <person name="Eisen J.A."/>
            <person name="Markowitz V."/>
            <person name="Hugenholtz P."/>
            <person name="Klenk H.P."/>
            <person name="Kyrpides N.C."/>
        </authorList>
    </citation>
    <scope>NUCLEOTIDE SEQUENCE [LARGE SCALE GENOMIC DNA]</scope>
    <source>
        <strain evidence="9">DSM 11293 / JCM 15392 / SEBR 4228</strain>
    </source>
</reference>
<dbReference type="HAMAP" id="MF_01114">
    <property type="entry name" value="RecX"/>
    <property type="match status" value="1"/>
</dbReference>
<protein>
    <recommendedName>
        <fullName evidence="3 5">Regulatory protein RecX</fullName>
    </recommendedName>
</protein>
<keyword evidence="9" id="KW-1185">Reference proteome</keyword>
<dbReference type="InterPro" id="IPR053924">
    <property type="entry name" value="RecX_HTH_2nd"/>
</dbReference>
<accession>E1R7Y2</accession>
<comment type="similarity">
    <text evidence="2 5">Belongs to the RecX family.</text>
</comment>
<dbReference type="Pfam" id="PF02631">
    <property type="entry name" value="RecX_HTH2"/>
    <property type="match status" value="1"/>
</dbReference>
<dbReference type="Proteomes" id="UP000002318">
    <property type="component" value="Chromosome"/>
</dbReference>
<dbReference type="Gene3D" id="1.10.10.10">
    <property type="entry name" value="Winged helix-like DNA-binding domain superfamily/Winged helix DNA-binding domain"/>
    <property type="match status" value="2"/>
</dbReference>
<evidence type="ECO:0000256" key="3">
    <source>
        <dbReference type="ARBA" id="ARBA00018111"/>
    </source>
</evidence>
<keyword evidence="4 5" id="KW-0963">Cytoplasm</keyword>
<dbReference type="InterPro" id="IPR053926">
    <property type="entry name" value="RecX_HTH_1st"/>
</dbReference>
<dbReference type="eggNOG" id="COG2137">
    <property type="taxonomic scope" value="Bacteria"/>
</dbReference>
<feature type="domain" description="RecX second three-helical" evidence="6">
    <location>
        <begin position="106"/>
        <end position="145"/>
    </location>
</feature>
<dbReference type="OrthoDB" id="368871at2"/>
<dbReference type="PANTHER" id="PTHR33602">
    <property type="entry name" value="REGULATORY PROTEIN RECX FAMILY PROTEIN"/>
    <property type="match status" value="1"/>
</dbReference>
<dbReference type="HOGENOM" id="CLU_066607_4_1_12"/>
<dbReference type="Pfam" id="PF21982">
    <property type="entry name" value="RecX_HTH1"/>
    <property type="match status" value="1"/>
</dbReference>
<proteinExistence type="inferred from homology"/>
<feature type="domain" description="RecX first three-helical" evidence="7">
    <location>
        <begin position="60"/>
        <end position="99"/>
    </location>
</feature>
<comment type="subcellular location">
    <subcellularLocation>
        <location evidence="1 5">Cytoplasm</location>
    </subcellularLocation>
</comment>
<dbReference type="EMBL" id="CP002116">
    <property type="protein sequence ID" value="ADK82837.1"/>
    <property type="molecule type" value="Genomic_DNA"/>
</dbReference>